<dbReference type="AlphaFoldDB" id="A0AA40ICV4"/>
<dbReference type="GO" id="GO:0006879">
    <property type="term" value="P:intracellular iron ion homeostasis"/>
    <property type="evidence" value="ECO:0007669"/>
    <property type="project" value="UniProtKB-KW"/>
</dbReference>
<protein>
    <recommendedName>
        <fullName evidence="9">Ferritin</fullName>
    </recommendedName>
</protein>
<keyword evidence="4" id="KW-0560">Oxidoreductase</keyword>
<evidence type="ECO:0000256" key="2">
    <source>
        <dbReference type="ARBA" id="ARBA00022434"/>
    </source>
</evidence>
<organism evidence="11 12">
    <name type="scientific">Cnephaeus nilssonii</name>
    <name type="common">Northern bat</name>
    <name type="synonym">Eptesicus nilssonii</name>
    <dbReference type="NCBI Taxonomy" id="3371016"/>
    <lineage>
        <taxon>Eukaryota</taxon>
        <taxon>Metazoa</taxon>
        <taxon>Chordata</taxon>
        <taxon>Craniata</taxon>
        <taxon>Vertebrata</taxon>
        <taxon>Euteleostomi</taxon>
        <taxon>Mammalia</taxon>
        <taxon>Eutheria</taxon>
        <taxon>Laurasiatheria</taxon>
        <taxon>Chiroptera</taxon>
        <taxon>Yangochiroptera</taxon>
        <taxon>Vespertilionidae</taxon>
        <taxon>Cnephaeus</taxon>
    </lineage>
</organism>
<keyword evidence="3 8" id="KW-0479">Metal-binding</keyword>
<dbReference type="PROSITE" id="PS50905">
    <property type="entry name" value="FERRITIN_LIKE"/>
    <property type="match status" value="1"/>
</dbReference>
<evidence type="ECO:0000259" key="10">
    <source>
        <dbReference type="PROSITE" id="PS50905"/>
    </source>
</evidence>
<dbReference type="InterPro" id="IPR009040">
    <property type="entry name" value="Ferritin-like_diiron"/>
</dbReference>
<keyword evidence="12" id="KW-1185">Reference proteome</keyword>
<dbReference type="GO" id="GO:0005737">
    <property type="term" value="C:cytoplasm"/>
    <property type="evidence" value="ECO:0007669"/>
    <property type="project" value="TreeGrafter"/>
</dbReference>
<evidence type="ECO:0000256" key="6">
    <source>
        <dbReference type="ARBA" id="ARBA00025111"/>
    </source>
</evidence>
<comment type="caution">
    <text evidence="11">The sequence shown here is derived from an EMBL/GenBank/DDBJ whole genome shotgun (WGS) entry which is preliminary data.</text>
</comment>
<comment type="function">
    <text evidence="9">Stores iron in a soluble, non-toxic, readily available form. Important for iron homeostasis. Iron is taken up in the ferrous form and deposited as ferric hydroxides after oxidation.</text>
</comment>
<dbReference type="InterPro" id="IPR009078">
    <property type="entry name" value="Ferritin-like_SF"/>
</dbReference>
<dbReference type="Pfam" id="PF00210">
    <property type="entry name" value="Ferritin"/>
    <property type="match status" value="1"/>
</dbReference>
<keyword evidence="5 8" id="KW-0408">Iron</keyword>
<dbReference type="InterPro" id="IPR012347">
    <property type="entry name" value="Ferritin-like"/>
</dbReference>
<name>A0AA40ICV4_CNENI</name>
<dbReference type="Proteomes" id="UP001177744">
    <property type="component" value="Unassembled WGS sequence"/>
</dbReference>
<dbReference type="PANTHER" id="PTHR11431">
    <property type="entry name" value="FERRITIN"/>
    <property type="match status" value="1"/>
</dbReference>
<sequence length="180" mass="20967">MGREHCLCLVFSKAEMAAKHLLSEECSVALNHMHSYELHIRDAYLSTRGLVHEICAWMACYYIEGPGEPLFATFFQNQAEVKRELGKQFLNYLRGCESKICLPVIKRPEMDNWRTGRRALESALELENHLSKLLLDLETIASANNEYDVLCFMEKYLEEQKSTNYLPCQLRYHKELENQA</sequence>
<comment type="catalytic activity">
    <reaction evidence="7">
        <text>4 Fe(2+) + O2 + 4 H(+) = 4 Fe(3+) + 2 H2O</text>
        <dbReference type="Rhea" id="RHEA:11148"/>
        <dbReference type="ChEBI" id="CHEBI:15377"/>
        <dbReference type="ChEBI" id="CHEBI:15378"/>
        <dbReference type="ChEBI" id="CHEBI:15379"/>
        <dbReference type="ChEBI" id="CHEBI:29033"/>
        <dbReference type="ChEBI" id="CHEBI:29034"/>
        <dbReference type="EC" id="1.16.3.1"/>
    </reaction>
</comment>
<accession>A0AA40ICV4</accession>
<evidence type="ECO:0000313" key="12">
    <source>
        <dbReference type="Proteomes" id="UP001177744"/>
    </source>
</evidence>
<evidence type="ECO:0000256" key="5">
    <source>
        <dbReference type="ARBA" id="ARBA00023004"/>
    </source>
</evidence>
<dbReference type="GO" id="GO:0008199">
    <property type="term" value="F:ferric iron binding"/>
    <property type="evidence" value="ECO:0007669"/>
    <property type="project" value="InterPro"/>
</dbReference>
<evidence type="ECO:0000256" key="4">
    <source>
        <dbReference type="ARBA" id="ARBA00023002"/>
    </source>
</evidence>
<feature type="domain" description="Ferritin-like diiron" evidence="10">
    <location>
        <begin position="20"/>
        <end position="178"/>
    </location>
</feature>
<comment type="function">
    <text evidence="6">Stores iron in a soluble, non-toxic, readily available form. Important for iron homeostasis. Has ferroxidase activity. Iron is taken up in the ferrous form and deposited as ferric hydroxides after oxidation.</text>
</comment>
<gene>
    <name evidence="11" type="ORF">QTO34_000914</name>
</gene>
<dbReference type="SUPFAM" id="SSF47240">
    <property type="entry name" value="Ferritin-like"/>
    <property type="match status" value="1"/>
</dbReference>
<evidence type="ECO:0000256" key="7">
    <source>
        <dbReference type="ARBA" id="ARBA00047990"/>
    </source>
</evidence>
<evidence type="ECO:0000256" key="8">
    <source>
        <dbReference type="PIRSR" id="PIRSR601519-1"/>
    </source>
</evidence>
<evidence type="ECO:0000256" key="3">
    <source>
        <dbReference type="ARBA" id="ARBA00022723"/>
    </source>
</evidence>
<keyword evidence="2 9" id="KW-0409">Iron storage</keyword>
<feature type="binding site" evidence="8">
    <location>
        <position position="160"/>
    </location>
    <ligand>
        <name>Fe cation</name>
        <dbReference type="ChEBI" id="CHEBI:24875"/>
        <label>1</label>
    </ligand>
</feature>
<dbReference type="EMBL" id="JAULJE010000001">
    <property type="protein sequence ID" value="KAK1347051.1"/>
    <property type="molecule type" value="Genomic_DNA"/>
</dbReference>
<evidence type="ECO:0000256" key="9">
    <source>
        <dbReference type="RuleBase" id="RU361145"/>
    </source>
</evidence>
<dbReference type="GO" id="GO:0004322">
    <property type="term" value="F:ferroxidase activity"/>
    <property type="evidence" value="ECO:0007669"/>
    <property type="project" value="UniProtKB-EC"/>
</dbReference>
<dbReference type="GO" id="GO:0006826">
    <property type="term" value="P:iron ion transport"/>
    <property type="evidence" value="ECO:0007669"/>
    <property type="project" value="InterPro"/>
</dbReference>
<comment type="similarity">
    <text evidence="1 9">Belongs to the ferritin family.</text>
</comment>
<evidence type="ECO:0000256" key="1">
    <source>
        <dbReference type="ARBA" id="ARBA00007513"/>
    </source>
</evidence>
<dbReference type="InterPro" id="IPR008331">
    <property type="entry name" value="Ferritin_DPS_dom"/>
</dbReference>
<dbReference type="InterPro" id="IPR001519">
    <property type="entry name" value="Ferritin"/>
</dbReference>
<dbReference type="PANTHER" id="PTHR11431:SF54">
    <property type="entry name" value="FERRITIN"/>
    <property type="match status" value="1"/>
</dbReference>
<evidence type="ECO:0000313" key="11">
    <source>
        <dbReference type="EMBL" id="KAK1347051.1"/>
    </source>
</evidence>
<dbReference type="Gene3D" id="1.20.1260.10">
    <property type="match status" value="1"/>
</dbReference>
<feature type="binding site" evidence="8">
    <location>
        <position position="127"/>
    </location>
    <ligand>
        <name>Fe cation</name>
        <dbReference type="ChEBI" id="CHEBI:24875"/>
        <label>1</label>
    </ligand>
</feature>
<proteinExistence type="inferred from homology"/>
<reference evidence="11" key="1">
    <citation type="submission" date="2023-06" db="EMBL/GenBank/DDBJ databases">
        <title>Reference genome for the Northern bat (Eptesicus nilssonii), a most northern bat species.</title>
        <authorList>
            <person name="Laine V.N."/>
            <person name="Pulliainen A.T."/>
            <person name="Lilley T.M."/>
        </authorList>
    </citation>
    <scope>NUCLEOTIDE SEQUENCE</scope>
    <source>
        <strain evidence="11">BLF_Eptnil</strain>
        <tissue evidence="11">Kidney</tissue>
    </source>
</reference>
<dbReference type="GO" id="GO:0008198">
    <property type="term" value="F:ferrous iron binding"/>
    <property type="evidence" value="ECO:0007669"/>
    <property type="project" value="TreeGrafter"/>
</dbReference>